<comment type="function">
    <text evidence="11">Participates actively in the response to hyperosmotic and heat shock by preventing the aggregation of stress-denatured proteins and by disaggregating proteins, also in an autonomous, DnaK-independent fashion. Unfolded proteins bind initially to DnaJ; upon interaction with the DnaJ-bound protein, DnaK hydrolyzes its bound ATP, resulting in the formation of a stable complex. GrpE releases ADP from DnaK; ATP binding to DnaK triggers the release of the substrate protein, thus completing the reaction cycle. Several rounds of ATP-dependent interactions between DnaJ, DnaK and GrpE are required for fully efficient folding. Also involved, together with DnaK and GrpE, in the DNA replication of plasmids through activation of initiation proteins.</text>
</comment>
<dbReference type="GO" id="GO:0008270">
    <property type="term" value="F:zinc ion binding"/>
    <property type="evidence" value="ECO:0007669"/>
    <property type="project" value="UniProtKB-UniRule"/>
</dbReference>
<keyword evidence="17" id="KW-1185">Reference proteome</keyword>
<keyword evidence="6 11" id="KW-0862">Zinc</keyword>
<dbReference type="OrthoDB" id="9779889at2"/>
<dbReference type="CDD" id="cd10719">
    <property type="entry name" value="DnaJ_zf"/>
    <property type="match status" value="1"/>
</dbReference>
<dbReference type="CDD" id="cd10747">
    <property type="entry name" value="DnaJ_C"/>
    <property type="match status" value="1"/>
</dbReference>
<feature type="binding site" evidence="11">
    <location>
        <position position="145"/>
    </location>
    <ligand>
        <name>Zn(2+)</name>
        <dbReference type="ChEBI" id="CHEBI:29105"/>
        <label>1</label>
    </ligand>
</feature>
<comment type="domain">
    <text evidence="11">The J domain is necessary and sufficient to stimulate DnaK ATPase activity. Zinc center 1 plays an important role in the autonomous, DnaK-independent chaperone activity of DnaJ. Zinc center 2 is essential for interaction with DnaK and for DnaJ activity.</text>
</comment>
<feature type="domain" description="J" evidence="14">
    <location>
        <begin position="4"/>
        <end position="68"/>
    </location>
</feature>
<dbReference type="GO" id="GO:0005524">
    <property type="term" value="F:ATP binding"/>
    <property type="evidence" value="ECO:0007669"/>
    <property type="project" value="InterPro"/>
</dbReference>
<dbReference type="GO" id="GO:0006260">
    <property type="term" value="P:DNA replication"/>
    <property type="evidence" value="ECO:0007669"/>
    <property type="project" value="UniProtKB-KW"/>
</dbReference>
<dbReference type="InterPro" id="IPR001623">
    <property type="entry name" value="DnaJ_domain"/>
</dbReference>
<dbReference type="SMART" id="SM00271">
    <property type="entry name" value="DnaJ"/>
    <property type="match status" value="1"/>
</dbReference>
<keyword evidence="5 11" id="KW-0863">Zinc-finger</keyword>
<evidence type="ECO:0000256" key="1">
    <source>
        <dbReference type="ARBA" id="ARBA00022490"/>
    </source>
</evidence>
<keyword evidence="7 11" id="KW-0346">Stress response</keyword>
<feature type="zinc finger region" description="CR-type" evidence="12">
    <location>
        <begin position="132"/>
        <end position="214"/>
    </location>
</feature>
<dbReference type="EMBL" id="CP047156">
    <property type="protein sequence ID" value="QHB99329.1"/>
    <property type="molecule type" value="Genomic_DNA"/>
</dbReference>
<dbReference type="Gene3D" id="2.60.260.20">
    <property type="entry name" value="Urease metallochaperone UreE, N-terminal domain"/>
    <property type="match status" value="2"/>
</dbReference>
<feature type="binding site" evidence="11">
    <location>
        <position position="205"/>
    </location>
    <ligand>
        <name>Zn(2+)</name>
        <dbReference type="ChEBI" id="CHEBI:29105"/>
        <label>1</label>
    </ligand>
</feature>
<dbReference type="PROSITE" id="PS50076">
    <property type="entry name" value="DNAJ_2"/>
    <property type="match status" value="1"/>
</dbReference>
<comment type="cofactor">
    <cofactor evidence="11">
        <name>Zn(2+)</name>
        <dbReference type="ChEBI" id="CHEBI:29105"/>
    </cofactor>
    <text evidence="11">Binds 2 Zn(2+) ions per monomer.</text>
</comment>
<dbReference type="PANTHER" id="PTHR43096:SF48">
    <property type="entry name" value="CHAPERONE PROTEIN DNAJ"/>
    <property type="match status" value="1"/>
</dbReference>
<dbReference type="PANTHER" id="PTHR43096">
    <property type="entry name" value="DNAJ HOMOLOG 1, MITOCHONDRIAL-RELATED"/>
    <property type="match status" value="1"/>
</dbReference>
<feature type="binding site" evidence="11">
    <location>
        <position position="202"/>
    </location>
    <ligand>
        <name>Zn(2+)</name>
        <dbReference type="ChEBI" id="CHEBI:29105"/>
        <label>1</label>
    </ligand>
</feature>
<name>A0A7L4YJN5_9ACTN</name>
<dbReference type="Proteomes" id="UP000463857">
    <property type="component" value="Chromosome"/>
</dbReference>
<evidence type="ECO:0000313" key="17">
    <source>
        <dbReference type="Proteomes" id="UP000463857"/>
    </source>
</evidence>
<comment type="similarity">
    <text evidence="9 11">Belongs to the DnaJ family.</text>
</comment>
<organism evidence="16 17">
    <name type="scientific">Epidermidibacterium keratini</name>
    <dbReference type="NCBI Taxonomy" id="1891644"/>
    <lineage>
        <taxon>Bacteria</taxon>
        <taxon>Bacillati</taxon>
        <taxon>Actinomycetota</taxon>
        <taxon>Actinomycetes</taxon>
        <taxon>Sporichthyales</taxon>
        <taxon>Sporichthyaceae</taxon>
        <taxon>Epidermidibacterium</taxon>
    </lineage>
</organism>
<comment type="subcellular location">
    <subcellularLocation>
        <location evidence="11">Cytoplasm</location>
    </subcellularLocation>
</comment>
<feature type="binding site" evidence="11">
    <location>
        <position position="188"/>
    </location>
    <ligand>
        <name>Zn(2+)</name>
        <dbReference type="ChEBI" id="CHEBI:29105"/>
        <label>2</label>
    </ligand>
</feature>
<evidence type="ECO:0000256" key="3">
    <source>
        <dbReference type="ARBA" id="ARBA00022723"/>
    </source>
</evidence>
<dbReference type="SUPFAM" id="SSF46565">
    <property type="entry name" value="Chaperone J-domain"/>
    <property type="match status" value="1"/>
</dbReference>
<evidence type="ECO:0000256" key="11">
    <source>
        <dbReference type="HAMAP-Rule" id="MF_01152"/>
    </source>
</evidence>
<dbReference type="GO" id="GO:0009408">
    <property type="term" value="P:response to heat"/>
    <property type="evidence" value="ECO:0007669"/>
    <property type="project" value="InterPro"/>
</dbReference>
<accession>A0A7L4YJN5</accession>
<dbReference type="InterPro" id="IPR002939">
    <property type="entry name" value="DnaJ_C"/>
</dbReference>
<feature type="region of interest" description="Disordered" evidence="13">
    <location>
        <begin position="357"/>
        <end position="381"/>
    </location>
</feature>
<proteinExistence type="inferred from homology"/>
<feature type="repeat" description="CXXCXGXG motif" evidence="11">
    <location>
        <begin position="188"/>
        <end position="195"/>
    </location>
</feature>
<keyword evidence="8 11" id="KW-0143">Chaperone</keyword>
<gene>
    <name evidence="11 16" type="primary">dnaJ</name>
    <name evidence="16" type="ORF">EK0264_02865</name>
</gene>
<evidence type="ECO:0000256" key="13">
    <source>
        <dbReference type="SAM" id="MobiDB-lite"/>
    </source>
</evidence>
<keyword evidence="1 11" id="KW-0963">Cytoplasm</keyword>
<dbReference type="InParanoid" id="A0A7L4YJN5"/>
<feature type="binding site" evidence="11">
    <location>
        <position position="165"/>
    </location>
    <ligand>
        <name>Zn(2+)</name>
        <dbReference type="ChEBI" id="CHEBI:29105"/>
        <label>2</label>
    </ligand>
</feature>
<dbReference type="PROSITE" id="PS51188">
    <property type="entry name" value="ZF_CR"/>
    <property type="match status" value="1"/>
</dbReference>
<evidence type="ECO:0000259" key="15">
    <source>
        <dbReference type="PROSITE" id="PS51188"/>
    </source>
</evidence>
<dbReference type="Gene3D" id="1.10.287.110">
    <property type="entry name" value="DnaJ domain"/>
    <property type="match status" value="1"/>
</dbReference>
<comment type="subunit">
    <text evidence="11">Homodimer.</text>
</comment>
<dbReference type="RefSeq" id="WP_159542696.1">
    <property type="nucleotide sequence ID" value="NZ_CP047156.1"/>
</dbReference>
<sequence length="381" mass="40193">MATDYFAILGVDKNATPAEIKRAYRRLARDLHPDVNPSPEAQEKFKEVSKAYEVLTDPQKRRIVDLGGDPYDQGGGAAGGGFSGFGGFSDIMDAFFGAGAGGGARGPRRSRVRPGADALITLDLELAETAFGVTKDFAVETAVLCDGCQGAGTAPGTSVAECGTCGGMGEIQAVQRTLLGQMMVTRECHACRGTGTIIPTPCPKCGGDGRVRAGRTVTAKIPAGVENGMRIRLASQGEVGPGGGPAGDLYVEVHEIEHDIFTREGDDLHCRVTLPMTSAALGTELTLTNLDESDEELEIKAGTQAGDRITLRGKGVPRLRSTVRGNLVVHLEVQTPTKLDAEQTRLLTELARLRGEEGEASTKANPHGGLFSRMRDAFNGR</sequence>
<dbReference type="GO" id="GO:0031072">
    <property type="term" value="F:heat shock protein binding"/>
    <property type="evidence" value="ECO:0007669"/>
    <property type="project" value="InterPro"/>
</dbReference>
<dbReference type="InterPro" id="IPR012724">
    <property type="entry name" value="DnaJ"/>
</dbReference>
<evidence type="ECO:0000256" key="8">
    <source>
        <dbReference type="ARBA" id="ARBA00023186"/>
    </source>
</evidence>
<dbReference type="InterPro" id="IPR036410">
    <property type="entry name" value="HSP_DnaJ_Cys-rich_dom_sf"/>
</dbReference>
<dbReference type="Pfam" id="PF00684">
    <property type="entry name" value="DnaJ_CXXCXGXG"/>
    <property type="match status" value="1"/>
</dbReference>
<evidence type="ECO:0000256" key="7">
    <source>
        <dbReference type="ARBA" id="ARBA00023016"/>
    </source>
</evidence>
<feature type="binding site" evidence="11">
    <location>
        <position position="162"/>
    </location>
    <ligand>
        <name>Zn(2+)</name>
        <dbReference type="ChEBI" id="CHEBI:29105"/>
        <label>2</label>
    </ligand>
</feature>
<dbReference type="SUPFAM" id="SSF49493">
    <property type="entry name" value="HSP40/DnaJ peptide-binding domain"/>
    <property type="match status" value="2"/>
</dbReference>
<dbReference type="Pfam" id="PF01556">
    <property type="entry name" value="DnaJ_C"/>
    <property type="match status" value="1"/>
</dbReference>
<dbReference type="GO" id="GO:0005737">
    <property type="term" value="C:cytoplasm"/>
    <property type="evidence" value="ECO:0007669"/>
    <property type="project" value="UniProtKB-SubCell"/>
</dbReference>
<evidence type="ECO:0000256" key="12">
    <source>
        <dbReference type="PROSITE-ProRule" id="PRU00546"/>
    </source>
</evidence>
<dbReference type="KEGG" id="eke:EK0264_02865"/>
<evidence type="ECO:0000256" key="5">
    <source>
        <dbReference type="ARBA" id="ARBA00022771"/>
    </source>
</evidence>
<feature type="repeat" description="CXXCXGXG motif" evidence="11">
    <location>
        <begin position="145"/>
        <end position="152"/>
    </location>
</feature>
<dbReference type="FunFam" id="2.10.230.10:FF:000002">
    <property type="entry name" value="Molecular chaperone DnaJ"/>
    <property type="match status" value="1"/>
</dbReference>
<dbReference type="FunFam" id="2.60.260.20:FF:000005">
    <property type="entry name" value="Chaperone protein dnaJ 1, mitochondrial"/>
    <property type="match status" value="1"/>
</dbReference>
<dbReference type="Gene3D" id="2.10.230.10">
    <property type="entry name" value="Heat shock protein DnaJ, cysteine-rich domain"/>
    <property type="match status" value="1"/>
</dbReference>
<dbReference type="InterPro" id="IPR001305">
    <property type="entry name" value="HSP_DnaJ_Cys-rich_dom"/>
</dbReference>
<dbReference type="NCBIfam" id="NF010871">
    <property type="entry name" value="PRK14278.1"/>
    <property type="match status" value="1"/>
</dbReference>
<feature type="repeat" description="CXXCXGXG motif" evidence="11">
    <location>
        <begin position="202"/>
        <end position="209"/>
    </location>
</feature>
<dbReference type="AlphaFoldDB" id="A0A7L4YJN5"/>
<dbReference type="NCBIfam" id="NF008035">
    <property type="entry name" value="PRK10767.1"/>
    <property type="match status" value="1"/>
</dbReference>
<keyword evidence="2 11" id="KW-0235">DNA replication</keyword>
<evidence type="ECO:0000256" key="2">
    <source>
        <dbReference type="ARBA" id="ARBA00022705"/>
    </source>
</evidence>
<evidence type="ECO:0000313" key="16">
    <source>
        <dbReference type="EMBL" id="QHB99329.1"/>
    </source>
</evidence>
<evidence type="ECO:0000256" key="4">
    <source>
        <dbReference type="ARBA" id="ARBA00022737"/>
    </source>
</evidence>
<feature type="binding site" evidence="11">
    <location>
        <position position="191"/>
    </location>
    <ligand>
        <name>Zn(2+)</name>
        <dbReference type="ChEBI" id="CHEBI:29105"/>
        <label>2</label>
    </ligand>
</feature>
<evidence type="ECO:0000256" key="6">
    <source>
        <dbReference type="ARBA" id="ARBA00022833"/>
    </source>
</evidence>
<evidence type="ECO:0000256" key="10">
    <source>
        <dbReference type="ARBA" id="ARBA00067609"/>
    </source>
</evidence>
<dbReference type="FunCoup" id="A0A7L4YJN5">
    <property type="interactions" value="391"/>
</dbReference>
<evidence type="ECO:0000259" key="14">
    <source>
        <dbReference type="PROSITE" id="PS50076"/>
    </source>
</evidence>
<feature type="binding site" evidence="11">
    <location>
        <position position="148"/>
    </location>
    <ligand>
        <name>Zn(2+)</name>
        <dbReference type="ChEBI" id="CHEBI:29105"/>
        <label>1</label>
    </ligand>
</feature>
<feature type="domain" description="CR-type" evidence="15">
    <location>
        <begin position="132"/>
        <end position="214"/>
    </location>
</feature>
<feature type="repeat" description="CXXCXGXG motif" evidence="11">
    <location>
        <begin position="162"/>
        <end position="169"/>
    </location>
</feature>
<keyword evidence="4 11" id="KW-0677">Repeat</keyword>
<dbReference type="Pfam" id="PF00226">
    <property type="entry name" value="DnaJ"/>
    <property type="match status" value="1"/>
</dbReference>
<protein>
    <recommendedName>
        <fullName evidence="10 11">Chaperone protein DnaJ</fullName>
    </recommendedName>
</protein>
<dbReference type="CDD" id="cd06257">
    <property type="entry name" value="DnaJ"/>
    <property type="match status" value="1"/>
</dbReference>
<dbReference type="GO" id="GO:0042026">
    <property type="term" value="P:protein refolding"/>
    <property type="evidence" value="ECO:0007669"/>
    <property type="project" value="TreeGrafter"/>
</dbReference>
<dbReference type="SUPFAM" id="SSF57938">
    <property type="entry name" value="DnaJ/Hsp40 cysteine-rich domain"/>
    <property type="match status" value="1"/>
</dbReference>
<dbReference type="InterPro" id="IPR008971">
    <property type="entry name" value="HSP40/DnaJ_pept-bd"/>
</dbReference>
<reference evidence="16 17" key="1">
    <citation type="journal article" date="2018" name="Int. J. Syst. Evol. Microbiol.">
        <title>Epidermidibacterium keratini gen. nov., sp. nov., a member of the family Sporichthyaceae, isolated from keratin epidermis.</title>
        <authorList>
            <person name="Lee D.G."/>
            <person name="Trujillo M.E."/>
            <person name="Kang S."/>
            <person name="Nam J.J."/>
            <person name="Kim Y.J."/>
        </authorList>
    </citation>
    <scope>NUCLEOTIDE SEQUENCE [LARGE SCALE GENOMIC DNA]</scope>
    <source>
        <strain evidence="16 17">EPI-7</strain>
    </source>
</reference>
<dbReference type="GO" id="GO:0051082">
    <property type="term" value="F:unfolded protein binding"/>
    <property type="evidence" value="ECO:0007669"/>
    <property type="project" value="UniProtKB-UniRule"/>
</dbReference>
<evidence type="ECO:0000256" key="9">
    <source>
        <dbReference type="ARBA" id="ARBA00061004"/>
    </source>
</evidence>
<dbReference type="HAMAP" id="MF_01152">
    <property type="entry name" value="DnaJ"/>
    <property type="match status" value="1"/>
</dbReference>
<keyword evidence="3 11" id="KW-0479">Metal-binding</keyword>
<dbReference type="InterPro" id="IPR036869">
    <property type="entry name" value="J_dom_sf"/>
</dbReference>
<dbReference type="PRINTS" id="PR00625">
    <property type="entry name" value="JDOMAIN"/>
</dbReference>